<keyword evidence="2" id="KW-0677">Repeat</keyword>
<dbReference type="KEGG" id="qsa:O6P43_003833"/>
<dbReference type="AlphaFoldDB" id="A0AAD7VM76"/>
<organism evidence="4 5">
    <name type="scientific">Quillaja saponaria</name>
    <name type="common">Soap bark tree</name>
    <dbReference type="NCBI Taxonomy" id="32244"/>
    <lineage>
        <taxon>Eukaryota</taxon>
        <taxon>Viridiplantae</taxon>
        <taxon>Streptophyta</taxon>
        <taxon>Embryophyta</taxon>
        <taxon>Tracheophyta</taxon>
        <taxon>Spermatophyta</taxon>
        <taxon>Magnoliopsida</taxon>
        <taxon>eudicotyledons</taxon>
        <taxon>Gunneridae</taxon>
        <taxon>Pentapetalae</taxon>
        <taxon>rosids</taxon>
        <taxon>fabids</taxon>
        <taxon>Fabales</taxon>
        <taxon>Quillajaceae</taxon>
        <taxon>Quillaja</taxon>
    </lineage>
</organism>
<feature type="repeat" description="PPR" evidence="3">
    <location>
        <begin position="25"/>
        <end position="59"/>
    </location>
</feature>
<evidence type="ECO:0000256" key="1">
    <source>
        <dbReference type="ARBA" id="ARBA00007626"/>
    </source>
</evidence>
<dbReference type="Proteomes" id="UP001163823">
    <property type="component" value="Chromosome 2"/>
</dbReference>
<evidence type="ECO:0000313" key="5">
    <source>
        <dbReference type="Proteomes" id="UP001163823"/>
    </source>
</evidence>
<evidence type="ECO:0000313" key="4">
    <source>
        <dbReference type="EMBL" id="KAJ7980574.1"/>
    </source>
</evidence>
<sequence length="101" mass="11660">MVRRNMIVQTLELHDKVLLKEIHGDRFTLHMLMRACVTEGRFEEAEEYFRKAMAWGVKLDAATYSIVVQVACKKPNSSVACKLLKEMRDLGWLPSEATYIV</sequence>
<dbReference type="GO" id="GO:0003729">
    <property type="term" value="F:mRNA binding"/>
    <property type="evidence" value="ECO:0007669"/>
    <property type="project" value="TreeGrafter"/>
</dbReference>
<name>A0AAD7VM76_QUISA</name>
<dbReference type="PANTHER" id="PTHR47933:SF45">
    <property type="entry name" value="PENTACOTRIPEPTIDE-REPEAT REGION OF PRORP DOMAIN-CONTAINING PROTEIN"/>
    <property type="match status" value="1"/>
</dbReference>
<dbReference type="PROSITE" id="PS51375">
    <property type="entry name" value="PPR"/>
    <property type="match status" value="2"/>
</dbReference>
<feature type="repeat" description="PPR" evidence="3">
    <location>
        <begin position="60"/>
        <end position="94"/>
    </location>
</feature>
<accession>A0AAD7VM76</accession>
<evidence type="ECO:0000256" key="2">
    <source>
        <dbReference type="ARBA" id="ARBA00022737"/>
    </source>
</evidence>
<comment type="similarity">
    <text evidence="1">Belongs to the PPR family. P subfamily.</text>
</comment>
<dbReference type="InterPro" id="IPR051240">
    <property type="entry name" value="Mito_RNA-Proc/Resp"/>
</dbReference>
<reference evidence="4" key="1">
    <citation type="journal article" date="2023" name="Science">
        <title>Elucidation of the pathway for biosynthesis of saponin adjuvants from the soapbark tree.</title>
        <authorList>
            <person name="Reed J."/>
            <person name="Orme A."/>
            <person name="El-Demerdash A."/>
            <person name="Owen C."/>
            <person name="Martin L.B.B."/>
            <person name="Misra R.C."/>
            <person name="Kikuchi S."/>
            <person name="Rejzek M."/>
            <person name="Martin A.C."/>
            <person name="Harkess A."/>
            <person name="Leebens-Mack J."/>
            <person name="Louveau T."/>
            <person name="Stephenson M.J."/>
            <person name="Osbourn A."/>
        </authorList>
    </citation>
    <scope>NUCLEOTIDE SEQUENCE</scope>
    <source>
        <strain evidence="4">S10</strain>
    </source>
</reference>
<dbReference type="Gene3D" id="1.25.40.10">
    <property type="entry name" value="Tetratricopeptide repeat domain"/>
    <property type="match status" value="1"/>
</dbReference>
<gene>
    <name evidence="4" type="ORF">O6P43_003833</name>
</gene>
<evidence type="ECO:0000256" key="3">
    <source>
        <dbReference type="PROSITE-ProRule" id="PRU00708"/>
    </source>
</evidence>
<dbReference type="EMBL" id="JARAOO010000002">
    <property type="protein sequence ID" value="KAJ7980574.1"/>
    <property type="molecule type" value="Genomic_DNA"/>
</dbReference>
<proteinExistence type="inferred from homology"/>
<dbReference type="PANTHER" id="PTHR47933">
    <property type="entry name" value="PENTATRICOPEPTIDE REPEAT-CONTAINING PROTEIN 1, MITOCHONDRIAL"/>
    <property type="match status" value="1"/>
</dbReference>
<keyword evidence="5" id="KW-1185">Reference proteome</keyword>
<comment type="caution">
    <text evidence="4">The sequence shown here is derived from an EMBL/GenBank/DDBJ whole genome shotgun (WGS) entry which is preliminary data.</text>
</comment>
<dbReference type="InterPro" id="IPR011990">
    <property type="entry name" value="TPR-like_helical_dom_sf"/>
</dbReference>
<dbReference type="NCBIfam" id="TIGR00756">
    <property type="entry name" value="PPR"/>
    <property type="match status" value="2"/>
</dbReference>
<dbReference type="Pfam" id="PF13041">
    <property type="entry name" value="PPR_2"/>
    <property type="match status" value="1"/>
</dbReference>
<protein>
    <submittedName>
        <fullName evidence="4">Pentatricopeptide repeat-containing protein</fullName>
    </submittedName>
</protein>
<dbReference type="InterPro" id="IPR002885">
    <property type="entry name" value="PPR_rpt"/>
</dbReference>